<dbReference type="EMBL" id="BMAO01015835">
    <property type="protein sequence ID" value="GFR04593.1"/>
    <property type="molecule type" value="Genomic_DNA"/>
</dbReference>
<dbReference type="Proteomes" id="UP000887116">
    <property type="component" value="Unassembled WGS sequence"/>
</dbReference>
<evidence type="ECO:0000313" key="1">
    <source>
        <dbReference type="EMBL" id="GFR04593.1"/>
    </source>
</evidence>
<protein>
    <submittedName>
        <fullName evidence="1">Uncharacterized protein</fullName>
    </submittedName>
</protein>
<organism evidence="1 2">
    <name type="scientific">Trichonephila clavata</name>
    <name type="common">Joro spider</name>
    <name type="synonym">Nephila clavata</name>
    <dbReference type="NCBI Taxonomy" id="2740835"/>
    <lineage>
        <taxon>Eukaryota</taxon>
        <taxon>Metazoa</taxon>
        <taxon>Ecdysozoa</taxon>
        <taxon>Arthropoda</taxon>
        <taxon>Chelicerata</taxon>
        <taxon>Arachnida</taxon>
        <taxon>Araneae</taxon>
        <taxon>Araneomorphae</taxon>
        <taxon>Entelegynae</taxon>
        <taxon>Araneoidea</taxon>
        <taxon>Nephilidae</taxon>
        <taxon>Trichonephila</taxon>
    </lineage>
</organism>
<proteinExistence type="predicted"/>
<comment type="caution">
    <text evidence="1">The sequence shown here is derived from an EMBL/GenBank/DDBJ whole genome shotgun (WGS) entry which is preliminary data.</text>
</comment>
<sequence>MRYEVILLQENLVNTINEHITFHQTKWGEEKSCSETILIQGECGKKYFQSLVRNCLHQVLQSNQQQQKIGVGKHIVVNIRAPTTRAADRTSNNSAPGHRSFFDNKKFIC</sequence>
<reference evidence="1" key="1">
    <citation type="submission" date="2020-07" db="EMBL/GenBank/DDBJ databases">
        <title>Multicomponent nature underlies the extraordinary mechanical properties of spider dragline silk.</title>
        <authorList>
            <person name="Kono N."/>
            <person name="Nakamura H."/>
            <person name="Mori M."/>
            <person name="Yoshida Y."/>
            <person name="Ohtoshi R."/>
            <person name="Malay A.D."/>
            <person name="Moran D.A.P."/>
            <person name="Tomita M."/>
            <person name="Numata K."/>
            <person name="Arakawa K."/>
        </authorList>
    </citation>
    <scope>NUCLEOTIDE SEQUENCE</scope>
</reference>
<dbReference type="AlphaFoldDB" id="A0A8X6GIL5"/>
<name>A0A8X6GIL5_TRICU</name>
<accession>A0A8X6GIL5</accession>
<gene>
    <name evidence="1" type="ORF">TNCT_107241</name>
</gene>
<keyword evidence="2" id="KW-1185">Reference proteome</keyword>
<evidence type="ECO:0000313" key="2">
    <source>
        <dbReference type="Proteomes" id="UP000887116"/>
    </source>
</evidence>